<dbReference type="PANTHER" id="PTHR47356">
    <property type="entry name" value="FAD-DEPENDENT MONOOXYGENASE ASQG-RELATED"/>
    <property type="match status" value="1"/>
</dbReference>
<dbReference type="PANTHER" id="PTHR47356:SF2">
    <property type="entry name" value="FAD-BINDING DOMAIN-CONTAINING PROTEIN-RELATED"/>
    <property type="match status" value="1"/>
</dbReference>
<dbReference type="InterPro" id="IPR002938">
    <property type="entry name" value="FAD-bd"/>
</dbReference>
<evidence type="ECO:0000256" key="2">
    <source>
        <dbReference type="ARBA" id="ARBA00022630"/>
    </source>
</evidence>
<dbReference type="SUPFAM" id="SSF51905">
    <property type="entry name" value="FAD/NAD(P)-binding domain"/>
    <property type="match status" value="1"/>
</dbReference>
<keyword evidence="5" id="KW-0812">Transmembrane</keyword>
<dbReference type="AlphaFoldDB" id="A0A9P6LZV7"/>
<dbReference type="InterPro" id="IPR050562">
    <property type="entry name" value="FAD_mOase_fung"/>
</dbReference>
<organism evidence="7 8">
    <name type="scientific">Modicella reniformis</name>
    <dbReference type="NCBI Taxonomy" id="1440133"/>
    <lineage>
        <taxon>Eukaryota</taxon>
        <taxon>Fungi</taxon>
        <taxon>Fungi incertae sedis</taxon>
        <taxon>Mucoromycota</taxon>
        <taxon>Mortierellomycotina</taxon>
        <taxon>Mortierellomycetes</taxon>
        <taxon>Mortierellales</taxon>
        <taxon>Mortierellaceae</taxon>
        <taxon>Modicella</taxon>
    </lineage>
</organism>
<sequence length="465" mass="52330">MTDIEQPYQPHSPPRVMIVGAGIAGVFLAILLDRAKIPYEIYERASSVKQLGAVMSVNVNILPVFEQLGLYDELMSISFTSPGMHIYNESIKEIAYRGNEGLKETVGYDYLVFSRPKLYELLLSKIPPNKVHFGKKVLSIRHPIEGGVVIQCSDNSSYLGDIVVGADGAYSAVRQSIYRTLSEKNELPLKDNQALKIGYMTMVGTTDPLDEADYEDLKDNFTHFSFIIGKGKPYTWSVFTVPERRICWGVQMQLSADNAEDQAFRNTEWGSEGNESMIKEIYDFATPYGPLGQFINKTPGDRISRVFLEEKMFETWHYGRVVLIGDAAHKMLPSAGQGAVNAMQDAVILANCLYDIANDPSNTNVDAAFRDFKEQRCSHVKNQFDISKTMAKIIYGQTWSERVLRQIVFGYLPQSVLHKDTIKAAAYRPQCMYLPSTPNYGTCAVLPQKPSKRYQEEIKKTGKNI</sequence>
<feature type="transmembrane region" description="Helical" evidence="5">
    <location>
        <begin position="12"/>
        <end position="32"/>
    </location>
</feature>
<keyword evidence="3" id="KW-0274">FAD</keyword>
<reference evidence="7" key="1">
    <citation type="journal article" date="2020" name="Fungal Divers.">
        <title>Resolving the Mortierellaceae phylogeny through synthesis of multi-gene phylogenetics and phylogenomics.</title>
        <authorList>
            <person name="Vandepol N."/>
            <person name="Liber J."/>
            <person name="Desiro A."/>
            <person name="Na H."/>
            <person name="Kennedy M."/>
            <person name="Barry K."/>
            <person name="Grigoriev I.V."/>
            <person name="Miller A.N."/>
            <person name="O'Donnell K."/>
            <person name="Stajich J.E."/>
            <person name="Bonito G."/>
        </authorList>
    </citation>
    <scope>NUCLEOTIDE SEQUENCE</scope>
    <source>
        <strain evidence="7">MES-2147</strain>
    </source>
</reference>
<evidence type="ECO:0000313" key="8">
    <source>
        <dbReference type="Proteomes" id="UP000749646"/>
    </source>
</evidence>
<dbReference type="Pfam" id="PF01494">
    <property type="entry name" value="FAD_binding_3"/>
    <property type="match status" value="1"/>
</dbReference>
<name>A0A9P6LZV7_9FUNG</name>
<evidence type="ECO:0000256" key="1">
    <source>
        <dbReference type="ARBA" id="ARBA00007992"/>
    </source>
</evidence>
<evidence type="ECO:0000256" key="5">
    <source>
        <dbReference type="SAM" id="Phobius"/>
    </source>
</evidence>
<gene>
    <name evidence="7" type="ORF">BGZ65_002738</name>
</gene>
<accession>A0A9P6LZV7</accession>
<dbReference type="OrthoDB" id="655030at2759"/>
<keyword evidence="2" id="KW-0285">Flavoprotein</keyword>
<dbReference type="PRINTS" id="PR00420">
    <property type="entry name" value="RNGMNOXGNASE"/>
</dbReference>
<dbReference type="InterPro" id="IPR036188">
    <property type="entry name" value="FAD/NAD-bd_sf"/>
</dbReference>
<keyword evidence="4" id="KW-0560">Oxidoreductase</keyword>
<proteinExistence type="inferred from homology"/>
<evidence type="ECO:0000259" key="6">
    <source>
        <dbReference type="Pfam" id="PF01494"/>
    </source>
</evidence>
<evidence type="ECO:0000313" key="7">
    <source>
        <dbReference type="EMBL" id="KAF9956430.1"/>
    </source>
</evidence>
<dbReference type="GO" id="GO:0071949">
    <property type="term" value="F:FAD binding"/>
    <property type="evidence" value="ECO:0007669"/>
    <property type="project" value="InterPro"/>
</dbReference>
<keyword evidence="5" id="KW-0472">Membrane</keyword>
<dbReference type="Gene3D" id="3.50.50.60">
    <property type="entry name" value="FAD/NAD(P)-binding domain"/>
    <property type="match status" value="1"/>
</dbReference>
<protein>
    <recommendedName>
        <fullName evidence="6">FAD-binding domain-containing protein</fullName>
    </recommendedName>
</protein>
<keyword evidence="5" id="KW-1133">Transmembrane helix</keyword>
<comment type="caution">
    <text evidence="7">The sequence shown here is derived from an EMBL/GenBank/DDBJ whole genome shotgun (WGS) entry which is preliminary data.</text>
</comment>
<dbReference type="GO" id="GO:0004497">
    <property type="term" value="F:monooxygenase activity"/>
    <property type="evidence" value="ECO:0007669"/>
    <property type="project" value="InterPro"/>
</dbReference>
<evidence type="ECO:0000256" key="3">
    <source>
        <dbReference type="ARBA" id="ARBA00022827"/>
    </source>
</evidence>
<comment type="similarity">
    <text evidence="1">Belongs to the paxM FAD-dependent monooxygenase family.</text>
</comment>
<keyword evidence="8" id="KW-1185">Reference proteome</keyword>
<dbReference type="EMBL" id="JAAAHW010006687">
    <property type="protein sequence ID" value="KAF9956430.1"/>
    <property type="molecule type" value="Genomic_DNA"/>
</dbReference>
<feature type="domain" description="FAD-binding" evidence="6">
    <location>
        <begin position="16"/>
        <end position="354"/>
    </location>
</feature>
<evidence type="ECO:0000256" key="4">
    <source>
        <dbReference type="ARBA" id="ARBA00023002"/>
    </source>
</evidence>
<dbReference type="Proteomes" id="UP000749646">
    <property type="component" value="Unassembled WGS sequence"/>
</dbReference>